<sequence>MLFAAKAKKWNHPFSPKRILVIRLQAIGDVIITFPFVQQLKDQYPNTRIDFLTRANQVDLARHITAVNKVITFTDSHRRWRQLACTLRLLPQLLLRRYDAVLDLQANTFSKIISRSFVGKTFTEFERFTPFTAAERNLRAIQQTGLISHFKHPVLVLKDNKLGLSMLAEQGWDSQKQLIVLNPAGAFASRHWAPENYVLFARLWLASYPNAQFLVLGTPKIAEKAVFFKQELGDALINLVGQTTLSEAFTILAKTSLVISEDSGLMQMAWALKRPTIALIGSTHKYRSAQEGTHMVILNSDDLPCGNCMQVDCSFGTVPPCLSRYDPAMIVELGKKLLATQWPENELRY</sequence>
<reference evidence="3 4" key="1">
    <citation type="submission" date="2020-07" db="EMBL/GenBank/DDBJ databases">
        <title>Spirosoma foliorum sp. nov., isolated from the leaves on the Nejang mountain Korea, Republic of.</title>
        <authorList>
            <person name="Ho H."/>
            <person name="Lee Y.-J."/>
            <person name="Nurcahyanto D.-A."/>
            <person name="Kim S.-G."/>
        </authorList>
    </citation>
    <scope>NUCLEOTIDE SEQUENCE [LARGE SCALE GENOMIC DNA]</scope>
    <source>
        <strain evidence="3 4">PL0136</strain>
    </source>
</reference>
<dbReference type="KEGG" id="sfol:H3H32_17535"/>
<evidence type="ECO:0000313" key="4">
    <source>
        <dbReference type="Proteomes" id="UP000515369"/>
    </source>
</evidence>
<proteinExistence type="predicted"/>
<organism evidence="3 4">
    <name type="scientific">Spirosoma foliorum</name>
    <dbReference type="NCBI Taxonomy" id="2710596"/>
    <lineage>
        <taxon>Bacteria</taxon>
        <taxon>Pseudomonadati</taxon>
        <taxon>Bacteroidota</taxon>
        <taxon>Cytophagia</taxon>
        <taxon>Cytophagales</taxon>
        <taxon>Cytophagaceae</taxon>
        <taxon>Spirosoma</taxon>
    </lineage>
</organism>
<dbReference type="RefSeq" id="WP_182463960.1">
    <property type="nucleotide sequence ID" value="NZ_CP059732.1"/>
</dbReference>
<keyword evidence="4" id="KW-1185">Reference proteome</keyword>
<keyword evidence="1" id="KW-0328">Glycosyltransferase</keyword>
<accession>A0A7G5H621</accession>
<dbReference type="GO" id="GO:0008713">
    <property type="term" value="F:ADP-heptose-lipopolysaccharide heptosyltransferase activity"/>
    <property type="evidence" value="ECO:0007669"/>
    <property type="project" value="TreeGrafter"/>
</dbReference>
<dbReference type="Pfam" id="PF01075">
    <property type="entry name" value="Glyco_transf_9"/>
    <property type="match status" value="1"/>
</dbReference>
<dbReference type="GO" id="GO:0005829">
    <property type="term" value="C:cytosol"/>
    <property type="evidence" value="ECO:0007669"/>
    <property type="project" value="TreeGrafter"/>
</dbReference>
<protein>
    <submittedName>
        <fullName evidence="3">Glycosyltransferase family 9 protein</fullName>
    </submittedName>
</protein>
<gene>
    <name evidence="3" type="ORF">H3H32_17535</name>
</gene>
<evidence type="ECO:0000313" key="3">
    <source>
        <dbReference type="EMBL" id="QMW06563.1"/>
    </source>
</evidence>
<dbReference type="InterPro" id="IPR051199">
    <property type="entry name" value="LPS_LOS_Heptosyltrfase"/>
</dbReference>
<dbReference type="Gene3D" id="3.40.50.2000">
    <property type="entry name" value="Glycogen Phosphorylase B"/>
    <property type="match status" value="2"/>
</dbReference>
<evidence type="ECO:0000256" key="1">
    <source>
        <dbReference type="ARBA" id="ARBA00022676"/>
    </source>
</evidence>
<dbReference type="EMBL" id="CP059732">
    <property type="protein sequence ID" value="QMW06563.1"/>
    <property type="molecule type" value="Genomic_DNA"/>
</dbReference>
<evidence type="ECO:0000256" key="2">
    <source>
        <dbReference type="ARBA" id="ARBA00022679"/>
    </source>
</evidence>
<dbReference type="PANTHER" id="PTHR30160">
    <property type="entry name" value="TETRAACYLDISACCHARIDE 4'-KINASE-RELATED"/>
    <property type="match status" value="1"/>
</dbReference>
<dbReference type="GO" id="GO:0009244">
    <property type="term" value="P:lipopolysaccharide core region biosynthetic process"/>
    <property type="evidence" value="ECO:0007669"/>
    <property type="project" value="TreeGrafter"/>
</dbReference>
<dbReference type="SUPFAM" id="SSF53756">
    <property type="entry name" value="UDP-Glycosyltransferase/glycogen phosphorylase"/>
    <property type="match status" value="1"/>
</dbReference>
<name>A0A7G5H621_9BACT</name>
<keyword evidence="2 3" id="KW-0808">Transferase</keyword>
<dbReference type="Proteomes" id="UP000515369">
    <property type="component" value="Chromosome"/>
</dbReference>
<dbReference type="InterPro" id="IPR002201">
    <property type="entry name" value="Glyco_trans_9"/>
</dbReference>
<dbReference type="AlphaFoldDB" id="A0A7G5H621"/>
<dbReference type="CDD" id="cd03789">
    <property type="entry name" value="GT9_LPS_heptosyltransferase"/>
    <property type="match status" value="1"/>
</dbReference>